<evidence type="ECO:0000256" key="1">
    <source>
        <dbReference type="ARBA" id="ARBA00004141"/>
    </source>
</evidence>
<dbReference type="FunFam" id="1.20.1250.20:FF:000318">
    <property type="entry name" value="MFS multidrug transporter, putative"/>
    <property type="match status" value="1"/>
</dbReference>
<feature type="transmembrane region" description="Helical" evidence="6">
    <location>
        <begin position="296"/>
        <end position="314"/>
    </location>
</feature>
<feature type="transmembrane region" description="Helical" evidence="6">
    <location>
        <begin position="65"/>
        <end position="90"/>
    </location>
</feature>
<comment type="caution">
    <text evidence="8">The sequence shown here is derived from an EMBL/GenBank/DDBJ whole genome shotgun (WGS) entry which is preliminary data.</text>
</comment>
<keyword evidence="2 6" id="KW-0812">Transmembrane</keyword>
<accession>A0AAN6TQQ6</accession>
<dbReference type="SUPFAM" id="SSF103473">
    <property type="entry name" value="MFS general substrate transporter"/>
    <property type="match status" value="1"/>
</dbReference>
<dbReference type="AlphaFoldDB" id="A0AAN6TQQ6"/>
<gene>
    <name evidence="8" type="ORF">N657DRAFT_651311</name>
</gene>
<name>A0AAN6TQQ6_9PEZI</name>
<dbReference type="Gene3D" id="1.20.1250.20">
    <property type="entry name" value="MFS general substrate transporter like domains"/>
    <property type="match status" value="1"/>
</dbReference>
<dbReference type="InterPro" id="IPR036259">
    <property type="entry name" value="MFS_trans_sf"/>
</dbReference>
<keyword evidence="4 6" id="KW-0472">Membrane</keyword>
<dbReference type="Proteomes" id="UP001302602">
    <property type="component" value="Unassembled WGS sequence"/>
</dbReference>
<dbReference type="InterPro" id="IPR011701">
    <property type="entry name" value="MFS"/>
</dbReference>
<reference evidence="8" key="2">
    <citation type="submission" date="2023-05" db="EMBL/GenBank/DDBJ databases">
        <authorList>
            <consortium name="Lawrence Berkeley National Laboratory"/>
            <person name="Steindorff A."/>
            <person name="Hensen N."/>
            <person name="Bonometti L."/>
            <person name="Westerberg I."/>
            <person name="Brannstrom I.O."/>
            <person name="Guillou S."/>
            <person name="Cros-Aarteil S."/>
            <person name="Calhoun S."/>
            <person name="Haridas S."/>
            <person name="Kuo A."/>
            <person name="Mondo S."/>
            <person name="Pangilinan J."/>
            <person name="Riley R."/>
            <person name="Labutti K."/>
            <person name="Andreopoulos B."/>
            <person name="Lipzen A."/>
            <person name="Chen C."/>
            <person name="Yanf M."/>
            <person name="Daum C."/>
            <person name="Ng V."/>
            <person name="Clum A."/>
            <person name="Ohm R."/>
            <person name="Martin F."/>
            <person name="Silar P."/>
            <person name="Natvig D."/>
            <person name="Lalanne C."/>
            <person name="Gautier V."/>
            <person name="Ament-Velasquez S.L."/>
            <person name="Kruys A."/>
            <person name="Hutchinson M.I."/>
            <person name="Powell A.J."/>
            <person name="Barry K."/>
            <person name="Miller A.N."/>
            <person name="Grigoriev I.V."/>
            <person name="Debuchy R."/>
            <person name="Gladieux P."/>
            <person name="Thoren M.H."/>
            <person name="Johannesson H."/>
        </authorList>
    </citation>
    <scope>NUCLEOTIDE SEQUENCE</scope>
    <source>
        <strain evidence="8">CBS 731.68</strain>
    </source>
</reference>
<feature type="transmembrane region" description="Helical" evidence="6">
    <location>
        <begin position="481"/>
        <end position="505"/>
    </location>
</feature>
<reference evidence="8" key="1">
    <citation type="journal article" date="2023" name="Mol. Phylogenet. Evol.">
        <title>Genome-scale phylogeny and comparative genomics of the fungal order Sordariales.</title>
        <authorList>
            <person name="Hensen N."/>
            <person name="Bonometti L."/>
            <person name="Westerberg I."/>
            <person name="Brannstrom I.O."/>
            <person name="Guillou S."/>
            <person name="Cros-Aarteil S."/>
            <person name="Calhoun S."/>
            <person name="Haridas S."/>
            <person name="Kuo A."/>
            <person name="Mondo S."/>
            <person name="Pangilinan J."/>
            <person name="Riley R."/>
            <person name="LaButti K."/>
            <person name="Andreopoulos B."/>
            <person name="Lipzen A."/>
            <person name="Chen C."/>
            <person name="Yan M."/>
            <person name="Daum C."/>
            <person name="Ng V."/>
            <person name="Clum A."/>
            <person name="Steindorff A."/>
            <person name="Ohm R.A."/>
            <person name="Martin F."/>
            <person name="Silar P."/>
            <person name="Natvig D.O."/>
            <person name="Lalanne C."/>
            <person name="Gautier V."/>
            <person name="Ament-Velasquez S.L."/>
            <person name="Kruys A."/>
            <person name="Hutchinson M.I."/>
            <person name="Powell A.J."/>
            <person name="Barry K."/>
            <person name="Miller A.N."/>
            <person name="Grigoriev I.V."/>
            <person name="Debuchy R."/>
            <person name="Gladieux P."/>
            <person name="Hiltunen Thoren M."/>
            <person name="Johannesson H."/>
        </authorList>
    </citation>
    <scope>NUCLEOTIDE SEQUENCE</scope>
    <source>
        <strain evidence="8">CBS 731.68</strain>
    </source>
</reference>
<evidence type="ECO:0000256" key="5">
    <source>
        <dbReference type="SAM" id="MobiDB-lite"/>
    </source>
</evidence>
<feature type="transmembrane region" description="Helical" evidence="6">
    <location>
        <begin position="192"/>
        <end position="215"/>
    </location>
</feature>
<dbReference type="PANTHER" id="PTHR23502">
    <property type="entry name" value="MAJOR FACILITATOR SUPERFAMILY"/>
    <property type="match status" value="1"/>
</dbReference>
<keyword evidence="3 6" id="KW-1133">Transmembrane helix</keyword>
<dbReference type="InterPro" id="IPR020846">
    <property type="entry name" value="MFS_dom"/>
</dbReference>
<feature type="region of interest" description="Disordered" evidence="5">
    <location>
        <begin position="1"/>
        <end position="22"/>
    </location>
</feature>
<dbReference type="GO" id="GO:0022857">
    <property type="term" value="F:transmembrane transporter activity"/>
    <property type="evidence" value="ECO:0007669"/>
    <property type="project" value="InterPro"/>
</dbReference>
<evidence type="ECO:0000313" key="9">
    <source>
        <dbReference type="Proteomes" id="UP001302602"/>
    </source>
</evidence>
<feature type="transmembrane region" description="Helical" evidence="6">
    <location>
        <begin position="390"/>
        <end position="409"/>
    </location>
</feature>
<dbReference type="GO" id="GO:0005886">
    <property type="term" value="C:plasma membrane"/>
    <property type="evidence" value="ECO:0007669"/>
    <property type="project" value="TreeGrafter"/>
</dbReference>
<dbReference type="Pfam" id="PF07690">
    <property type="entry name" value="MFS_1"/>
    <property type="match status" value="1"/>
</dbReference>
<dbReference type="PROSITE" id="PS50850">
    <property type="entry name" value="MFS"/>
    <property type="match status" value="1"/>
</dbReference>
<evidence type="ECO:0000259" key="7">
    <source>
        <dbReference type="PROSITE" id="PS50850"/>
    </source>
</evidence>
<feature type="transmembrane region" description="Helical" evidence="6">
    <location>
        <begin position="102"/>
        <end position="121"/>
    </location>
</feature>
<dbReference type="EMBL" id="MU853269">
    <property type="protein sequence ID" value="KAK4118396.1"/>
    <property type="molecule type" value="Genomic_DNA"/>
</dbReference>
<comment type="subcellular location">
    <subcellularLocation>
        <location evidence="1">Membrane</location>
        <topology evidence="1">Multi-pass membrane protein</topology>
    </subcellularLocation>
</comment>
<feature type="domain" description="Major facilitator superfamily (MFS) profile" evidence="7">
    <location>
        <begin position="67"/>
        <end position="521"/>
    </location>
</feature>
<feature type="transmembrane region" description="Helical" evidence="6">
    <location>
        <begin position="161"/>
        <end position="180"/>
    </location>
</feature>
<feature type="transmembrane region" description="Helical" evidence="6">
    <location>
        <begin position="334"/>
        <end position="355"/>
    </location>
</feature>
<organism evidence="8 9">
    <name type="scientific">Parathielavia appendiculata</name>
    <dbReference type="NCBI Taxonomy" id="2587402"/>
    <lineage>
        <taxon>Eukaryota</taxon>
        <taxon>Fungi</taxon>
        <taxon>Dikarya</taxon>
        <taxon>Ascomycota</taxon>
        <taxon>Pezizomycotina</taxon>
        <taxon>Sordariomycetes</taxon>
        <taxon>Sordariomycetidae</taxon>
        <taxon>Sordariales</taxon>
        <taxon>Chaetomiaceae</taxon>
        <taxon>Parathielavia</taxon>
    </lineage>
</organism>
<sequence length="521" mass="57399">MTEAGTSMAKEEDTQNVEYSGSEHTHALSVEHRQYLLQRHGTLDLEPVPDMSDGDPYNWPKSKKILNLAMIAFHAMMATFTAAAVQSVFAEIAADLDVSIHRASYMLSLQIAVLGGAPLFWRPLAQRFGRRPIFLLSLICSLVGNVGCAVSPSYATMGLCRAITAFFISPASAIGSAVVAETFFKKERARYMGVWTMMVTLGVPMAPFIFGFVAVRVGYRWIYWILAITNGVQFILYFLLGRETLYLRGPTPAFSPTSAPHKSTPQSLLSFGRINPTPLTLGDFVQPLTFVARPCVFIPAAGYAMVFLWANIMVSVETGQLFPEKFGFDSQQVGLQNISIIIGSLIGEQIGGYASDWWMWRRHRKVINSSDSESQDDDGSTLAPQPEFRLWLGYPGYLLTICGVVVYFIQLDRAGHTWNVTPDVGMGIAAAGNQIVTTVMTTYAVDCYREDAAGVGVFINFVRQTWGFIGPFWFPEMIKQAGFGASAGIATAMLVVVSMIPTAVVQWRGRLWRQMLSSLSA</sequence>
<evidence type="ECO:0000256" key="3">
    <source>
        <dbReference type="ARBA" id="ARBA00022989"/>
    </source>
</evidence>
<dbReference type="RefSeq" id="XP_062642169.1">
    <property type="nucleotide sequence ID" value="XM_062794141.1"/>
</dbReference>
<protein>
    <submittedName>
        <fullName evidence="8">MFS general substrate transporter</fullName>
    </submittedName>
</protein>
<keyword evidence="9" id="KW-1185">Reference proteome</keyword>
<dbReference type="GeneID" id="87830910"/>
<dbReference type="PANTHER" id="PTHR23502:SF2">
    <property type="entry name" value="TRANSPORTER, PUTATIVE (AFU_ORTHOLOGUE AFUA_2G08910)-RELATED"/>
    <property type="match status" value="1"/>
</dbReference>
<evidence type="ECO:0000256" key="2">
    <source>
        <dbReference type="ARBA" id="ARBA00022692"/>
    </source>
</evidence>
<evidence type="ECO:0000256" key="6">
    <source>
        <dbReference type="SAM" id="Phobius"/>
    </source>
</evidence>
<evidence type="ECO:0000313" key="8">
    <source>
        <dbReference type="EMBL" id="KAK4118396.1"/>
    </source>
</evidence>
<proteinExistence type="predicted"/>
<evidence type="ECO:0000256" key="4">
    <source>
        <dbReference type="ARBA" id="ARBA00023136"/>
    </source>
</evidence>
<feature type="transmembrane region" description="Helical" evidence="6">
    <location>
        <begin position="221"/>
        <end position="240"/>
    </location>
</feature>
<feature type="transmembrane region" description="Helical" evidence="6">
    <location>
        <begin position="133"/>
        <end position="155"/>
    </location>
</feature>